<protein>
    <recommendedName>
        <fullName evidence="8">Cytidylate kinase</fullName>
        <shortName evidence="8">CK</shortName>
        <ecNumber evidence="8">2.7.4.25</ecNumber>
    </recommendedName>
    <alternativeName>
        <fullName evidence="8">Cytidine monophosphate kinase</fullName>
        <shortName evidence="8">CMP kinase</shortName>
    </alternativeName>
</protein>
<keyword evidence="5 8" id="KW-0067">ATP-binding</keyword>
<comment type="similarity">
    <text evidence="1 8">Belongs to the cytidylate kinase family. Type 1 subfamily.</text>
</comment>
<dbReference type="GO" id="GO:0006220">
    <property type="term" value="P:pyrimidine nucleotide metabolic process"/>
    <property type="evidence" value="ECO:0007669"/>
    <property type="project" value="UniProtKB-UniRule"/>
</dbReference>
<dbReference type="NCBIfam" id="TIGR00017">
    <property type="entry name" value="cmk"/>
    <property type="match status" value="1"/>
</dbReference>
<dbReference type="InterPro" id="IPR027417">
    <property type="entry name" value="P-loop_NTPase"/>
</dbReference>
<evidence type="ECO:0000256" key="7">
    <source>
        <dbReference type="ARBA" id="ARBA00048478"/>
    </source>
</evidence>
<dbReference type="InterPro" id="IPR003136">
    <property type="entry name" value="Cytidylate_kin"/>
</dbReference>
<dbReference type="GO" id="GO:0036431">
    <property type="term" value="F:dCMP kinase activity"/>
    <property type="evidence" value="ECO:0007669"/>
    <property type="project" value="InterPro"/>
</dbReference>
<name>A0A8J7WLQ9_9ACTN</name>
<comment type="catalytic activity">
    <reaction evidence="6 8">
        <text>dCMP + ATP = dCDP + ADP</text>
        <dbReference type="Rhea" id="RHEA:25094"/>
        <dbReference type="ChEBI" id="CHEBI:30616"/>
        <dbReference type="ChEBI" id="CHEBI:57566"/>
        <dbReference type="ChEBI" id="CHEBI:58593"/>
        <dbReference type="ChEBI" id="CHEBI:456216"/>
        <dbReference type="EC" id="2.7.4.25"/>
    </reaction>
</comment>
<comment type="caution">
    <text evidence="10">The sequence shown here is derived from an EMBL/GenBank/DDBJ whole genome shotgun (WGS) entry which is preliminary data.</text>
</comment>
<accession>A0A8J7WLQ9</accession>
<dbReference type="Pfam" id="PF02224">
    <property type="entry name" value="Cytidylate_kin"/>
    <property type="match status" value="1"/>
</dbReference>
<evidence type="ECO:0000259" key="9">
    <source>
        <dbReference type="Pfam" id="PF02224"/>
    </source>
</evidence>
<dbReference type="GO" id="GO:0005737">
    <property type="term" value="C:cytoplasm"/>
    <property type="evidence" value="ECO:0007669"/>
    <property type="project" value="UniProtKB-SubCell"/>
</dbReference>
<dbReference type="InterPro" id="IPR011994">
    <property type="entry name" value="Cytidylate_kinase_dom"/>
</dbReference>
<dbReference type="Gene3D" id="3.40.50.300">
    <property type="entry name" value="P-loop containing nucleotide triphosphate hydrolases"/>
    <property type="match status" value="1"/>
</dbReference>
<keyword evidence="2 8" id="KW-0808">Transferase</keyword>
<evidence type="ECO:0000256" key="5">
    <source>
        <dbReference type="ARBA" id="ARBA00022840"/>
    </source>
</evidence>
<evidence type="ECO:0000313" key="10">
    <source>
        <dbReference type="EMBL" id="MBS2964681.1"/>
    </source>
</evidence>
<dbReference type="EC" id="2.7.4.25" evidence="8"/>
<proteinExistence type="inferred from homology"/>
<keyword evidence="11" id="KW-1185">Reference proteome</keyword>
<keyword evidence="8" id="KW-0963">Cytoplasm</keyword>
<keyword evidence="3 8" id="KW-0547">Nucleotide-binding</keyword>
<organism evidence="10 11">
    <name type="scientific">Actinocrinis puniceicyclus</name>
    <dbReference type="NCBI Taxonomy" id="977794"/>
    <lineage>
        <taxon>Bacteria</taxon>
        <taxon>Bacillati</taxon>
        <taxon>Actinomycetota</taxon>
        <taxon>Actinomycetes</taxon>
        <taxon>Catenulisporales</taxon>
        <taxon>Actinospicaceae</taxon>
        <taxon>Actinocrinis</taxon>
    </lineage>
</organism>
<keyword evidence="4 8" id="KW-0418">Kinase</keyword>
<evidence type="ECO:0000256" key="4">
    <source>
        <dbReference type="ARBA" id="ARBA00022777"/>
    </source>
</evidence>
<dbReference type="GO" id="GO:0005524">
    <property type="term" value="F:ATP binding"/>
    <property type="evidence" value="ECO:0007669"/>
    <property type="project" value="UniProtKB-UniRule"/>
</dbReference>
<comment type="subcellular location">
    <subcellularLocation>
        <location evidence="8">Cytoplasm</location>
    </subcellularLocation>
</comment>
<evidence type="ECO:0000313" key="11">
    <source>
        <dbReference type="Proteomes" id="UP000677913"/>
    </source>
</evidence>
<reference evidence="10" key="1">
    <citation type="submission" date="2021-04" db="EMBL/GenBank/DDBJ databases">
        <title>Genome based classification of Actinospica acidithermotolerans sp. nov., an actinobacterium isolated from an Indonesian hot spring.</title>
        <authorList>
            <person name="Kusuma A.B."/>
            <person name="Putra K.E."/>
            <person name="Nafisah S."/>
            <person name="Loh J."/>
            <person name="Nouioui I."/>
            <person name="Goodfellow M."/>
        </authorList>
    </citation>
    <scope>NUCLEOTIDE SEQUENCE</scope>
    <source>
        <strain evidence="10">DSM 45618</strain>
    </source>
</reference>
<sequence>MSDKAIVVAVDGPSGSGKSSVSKGVARRLGLRYLDTGAQYRAMTWWMLRNGVDLADREAVAAACPKPVIVSGTDPDEPSITVDGTDVAAGIRTAEVTGAVSAVAGVQAVRDRLIELQRQIIAAALAQSAGVVAEGRDIADVVCPQADSKIFLTASPTARAARRSAELGAVVAGGSAGTLADLARRDAEDAKTTRPHEAAPGAIVVDATHLTLDQVIERVVELVETARG</sequence>
<dbReference type="SUPFAM" id="SSF52540">
    <property type="entry name" value="P-loop containing nucleoside triphosphate hydrolases"/>
    <property type="match status" value="1"/>
</dbReference>
<evidence type="ECO:0000256" key="6">
    <source>
        <dbReference type="ARBA" id="ARBA00047615"/>
    </source>
</evidence>
<dbReference type="Proteomes" id="UP000677913">
    <property type="component" value="Unassembled WGS sequence"/>
</dbReference>
<evidence type="ECO:0000256" key="8">
    <source>
        <dbReference type="HAMAP-Rule" id="MF_00238"/>
    </source>
</evidence>
<feature type="binding site" evidence="8">
    <location>
        <begin position="12"/>
        <end position="20"/>
    </location>
    <ligand>
        <name>ATP</name>
        <dbReference type="ChEBI" id="CHEBI:30616"/>
    </ligand>
</feature>
<dbReference type="RefSeq" id="WP_211469043.1">
    <property type="nucleotide sequence ID" value="NZ_JAGSXH010000057.1"/>
</dbReference>
<comment type="catalytic activity">
    <reaction evidence="7 8">
        <text>CMP + ATP = CDP + ADP</text>
        <dbReference type="Rhea" id="RHEA:11600"/>
        <dbReference type="ChEBI" id="CHEBI:30616"/>
        <dbReference type="ChEBI" id="CHEBI:58069"/>
        <dbReference type="ChEBI" id="CHEBI:60377"/>
        <dbReference type="ChEBI" id="CHEBI:456216"/>
        <dbReference type="EC" id="2.7.4.25"/>
    </reaction>
</comment>
<evidence type="ECO:0000256" key="2">
    <source>
        <dbReference type="ARBA" id="ARBA00022679"/>
    </source>
</evidence>
<feature type="domain" description="Cytidylate kinase" evidence="9">
    <location>
        <begin position="8"/>
        <end position="224"/>
    </location>
</feature>
<evidence type="ECO:0000256" key="1">
    <source>
        <dbReference type="ARBA" id="ARBA00009427"/>
    </source>
</evidence>
<gene>
    <name evidence="8" type="primary">cmk</name>
    <name evidence="10" type="ORF">KGA66_16610</name>
</gene>
<evidence type="ECO:0000256" key="3">
    <source>
        <dbReference type="ARBA" id="ARBA00022741"/>
    </source>
</evidence>
<dbReference type="HAMAP" id="MF_00238">
    <property type="entry name" value="Cytidyl_kinase_type1"/>
    <property type="match status" value="1"/>
</dbReference>
<dbReference type="AlphaFoldDB" id="A0A8J7WLQ9"/>
<dbReference type="CDD" id="cd02020">
    <property type="entry name" value="CMPK"/>
    <property type="match status" value="1"/>
</dbReference>
<dbReference type="EMBL" id="JAGSXH010000057">
    <property type="protein sequence ID" value="MBS2964681.1"/>
    <property type="molecule type" value="Genomic_DNA"/>
</dbReference>